<name>A0A1I4C9Z7_9ACTN</name>
<protein>
    <submittedName>
        <fullName evidence="2">Uncharacterized protein</fullName>
    </submittedName>
</protein>
<evidence type="ECO:0000256" key="1">
    <source>
        <dbReference type="SAM" id="MobiDB-lite"/>
    </source>
</evidence>
<sequence>MVNGTVGAAPAGNGAAPGGVVERSKPGGVVTTPGGAPTKALREAAVYLAGYRQEAEPDG</sequence>
<dbReference type="Proteomes" id="UP000199152">
    <property type="component" value="Unassembled WGS sequence"/>
</dbReference>
<proteinExistence type="predicted"/>
<dbReference type="InParanoid" id="A0A1I4C9Z7"/>
<dbReference type="STRING" id="504800.SAMN04488085_103414"/>
<dbReference type="RefSeq" id="WP_091322596.1">
    <property type="nucleotide sequence ID" value="NZ_FOSW01000003.1"/>
</dbReference>
<feature type="compositionally biased region" description="Low complexity" evidence="1">
    <location>
        <begin position="1"/>
        <end position="35"/>
    </location>
</feature>
<feature type="region of interest" description="Disordered" evidence="1">
    <location>
        <begin position="1"/>
        <end position="36"/>
    </location>
</feature>
<reference evidence="2 3" key="1">
    <citation type="submission" date="2016-10" db="EMBL/GenBank/DDBJ databases">
        <authorList>
            <person name="de Groot N.N."/>
        </authorList>
    </citation>
    <scope>NUCLEOTIDE SEQUENCE [LARGE SCALE GENOMIC DNA]</scope>
    <source>
        <strain evidence="2 3">DSM 45317</strain>
    </source>
</reference>
<evidence type="ECO:0000313" key="3">
    <source>
        <dbReference type="Proteomes" id="UP000199152"/>
    </source>
</evidence>
<evidence type="ECO:0000313" key="2">
    <source>
        <dbReference type="EMBL" id="SFK77998.1"/>
    </source>
</evidence>
<keyword evidence="3" id="KW-1185">Reference proteome</keyword>
<gene>
    <name evidence="2" type="ORF">SAMN04488085_103414</name>
</gene>
<organism evidence="2 3">
    <name type="scientific">Geodermatophilus ruber</name>
    <dbReference type="NCBI Taxonomy" id="504800"/>
    <lineage>
        <taxon>Bacteria</taxon>
        <taxon>Bacillati</taxon>
        <taxon>Actinomycetota</taxon>
        <taxon>Actinomycetes</taxon>
        <taxon>Geodermatophilales</taxon>
        <taxon>Geodermatophilaceae</taxon>
        <taxon>Geodermatophilus</taxon>
    </lineage>
</organism>
<dbReference type="EMBL" id="FOSW01000003">
    <property type="protein sequence ID" value="SFK77998.1"/>
    <property type="molecule type" value="Genomic_DNA"/>
</dbReference>
<accession>A0A1I4C9Z7</accession>
<dbReference type="AlphaFoldDB" id="A0A1I4C9Z7"/>